<gene>
    <name evidence="2" type="ORF">SAMN05216326_101124</name>
</gene>
<name>A0A1H9Y7I8_9PROT</name>
<evidence type="ECO:0000313" key="3">
    <source>
        <dbReference type="Proteomes" id="UP000199345"/>
    </source>
</evidence>
<organism evidence="2 3">
    <name type="scientific">Nitrosomonas marina</name>
    <dbReference type="NCBI Taxonomy" id="917"/>
    <lineage>
        <taxon>Bacteria</taxon>
        <taxon>Pseudomonadati</taxon>
        <taxon>Pseudomonadota</taxon>
        <taxon>Betaproteobacteria</taxon>
        <taxon>Nitrosomonadales</taxon>
        <taxon>Nitrosomonadaceae</taxon>
        <taxon>Nitrosomonas</taxon>
    </lineage>
</organism>
<evidence type="ECO:0000256" key="1">
    <source>
        <dbReference type="SAM" id="MobiDB-lite"/>
    </source>
</evidence>
<dbReference type="SUPFAM" id="SSF46689">
    <property type="entry name" value="Homeodomain-like"/>
    <property type="match status" value="1"/>
</dbReference>
<dbReference type="Gene3D" id="1.10.357.10">
    <property type="entry name" value="Tetracycline Repressor, domain 2"/>
    <property type="match status" value="1"/>
</dbReference>
<dbReference type="SUPFAM" id="SSF48498">
    <property type="entry name" value="Tetracyclin repressor-like, C-terminal domain"/>
    <property type="match status" value="1"/>
</dbReference>
<accession>A0A1H9Y7I8</accession>
<keyword evidence="3" id="KW-1185">Reference proteome</keyword>
<feature type="region of interest" description="Disordered" evidence="1">
    <location>
        <begin position="194"/>
        <end position="245"/>
    </location>
</feature>
<protein>
    <submittedName>
        <fullName evidence="2">Transcriptional regulator, TetR family</fullName>
    </submittedName>
</protein>
<proteinExistence type="predicted"/>
<dbReference type="EMBL" id="FOIA01000001">
    <property type="protein sequence ID" value="SES64875.1"/>
    <property type="molecule type" value="Genomic_DNA"/>
</dbReference>
<dbReference type="AlphaFoldDB" id="A0A1H9Y7I8"/>
<dbReference type="RefSeq" id="WP_177170248.1">
    <property type="nucleotide sequence ID" value="NZ_FOIA01000001.1"/>
</dbReference>
<feature type="compositionally biased region" description="Polar residues" evidence="1">
    <location>
        <begin position="214"/>
        <end position="228"/>
    </location>
</feature>
<sequence>MTENMNLREAIVDQAVTIAERSCWEAVRLFDVAAELKITLDDIRPYFREKEDIIDAWFDRADGVMLKVAEQDGFLTLSPRERLHRLIMAWLDALHAHRTVTRQMIGSKLEPGHIHIQIPAIMRISRTVQWMREAAQRDATFLRRALEETALTTLYLATFTHWMFDESDNTQRTRTFLAQQLQMAEILDQVVYGRPQTDNSRGKNPASAHKIKQITYTATTGADTSQSAAAPPSGKATAGTNTQPE</sequence>
<reference evidence="3" key="1">
    <citation type="submission" date="2016-10" db="EMBL/GenBank/DDBJ databases">
        <authorList>
            <person name="Varghese N."/>
            <person name="Submissions S."/>
        </authorList>
    </citation>
    <scope>NUCLEOTIDE SEQUENCE [LARGE SCALE GENOMIC DNA]</scope>
    <source>
        <strain evidence="3">Nm71</strain>
    </source>
</reference>
<dbReference type="InterPro" id="IPR036271">
    <property type="entry name" value="Tet_transcr_reg_TetR-rel_C_sf"/>
</dbReference>
<dbReference type="InterPro" id="IPR009057">
    <property type="entry name" value="Homeodomain-like_sf"/>
</dbReference>
<dbReference type="Proteomes" id="UP000199345">
    <property type="component" value="Unassembled WGS sequence"/>
</dbReference>
<evidence type="ECO:0000313" key="2">
    <source>
        <dbReference type="EMBL" id="SES64875.1"/>
    </source>
</evidence>